<dbReference type="RefSeq" id="WP_141924904.1">
    <property type="nucleotide sequence ID" value="NZ_VFQC01000001.1"/>
</dbReference>
<feature type="transmembrane region" description="Helical" evidence="2">
    <location>
        <begin position="5"/>
        <end position="22"/>
    </location>
</feature>
<evidence type="ECO:0000256" key="2">
    <source>
        <dbReference type="SAM" id="Phobius"/>
    </source>
</evidence>
<evidence type="ECO:0000256" key="1">
    <source>
        <dbReference type="SAM" id="MobiDB-lite"/>
    </source>
</evidence>
<accession>A0A543NP57</accession>
<keyword evidence="4" id="KW-1185">Reference proteome</keyword>
<dbReference type="Proteomes" id="UP000317422">
    <property type="component" value="Unassembled WGS sequence"/>
</dbReference>
<dbReference type="EMBL" id="VFQC01000001">
    <property type="protein sequence ID" value="TQN33556.1"/>
    <property type="molecule type" value="Genomic_DNA"/>
</dbReference>
<evidence type="ECO:0000313" key="4">
    <source>
        <dbReference type="Proteomes" id="UP000317422"/>
    </source>
</evidence>
<dbReference type="OrthoDB" id="4472424at2"/>
<keyword evidence="2" id="KW-1133">Transmembrane helix</keyword>
<gene>
    <name evidence="3" type="ORF">FHX37_3582</name>
</gene>
<name>A0A543NP57_9ACTN</name>
<sequence>MRFSIVLGAMVAVTGAVLFLAFPDLEFYWFRGGPLGAVLMIAGAAEAGEGAWRVRGRLRSGERPETAGGGGNEADTDRGAGRSE</sequence>
<proteinExistence type="predicted"/>
<feature type="compositionally biased region" description="Basic and acidic residues" evidence="1">
    <location>
        <begin position="75"/>
        <end position="84"/>
    </location>
</feature>
<comment type="caution">
    <text evidence="3">The sequence shown here is derived from an EMBL/GenBank/DDBJ whole genome shotgun (WGS) entry which is preliminary data.</text>
</comment>
<organism evidence="3 4">
    <name type="scientific">Haloactinospora alba</name>
    <dbReference type="NCBI Taxonomy" id="405555"/>
    <lineage>
        <taxon>Bacteria</taxon>
        <taxon>Bacillati</taxon>
        <taxon>Actinomycetota</taxon>
        <taxon>Actinomycetes</taxon>
        <taxon>Streptosporangiales</taxon>
        <taxon>Nocardiopsidaceae</taxon>
        <taxon>Haloactinospora</taxon>
    </lineage>
</organism>
<dbReference type="AlphaFoldDB" id="A0A543NP57"/>
<protein>
    <submittedName>
        <fullName evidence="3">Uncharacterized protein</fullName>
    </submittedName>
</protein>
<evidence type="ECO:0000313" key="3">
    <source>
        <dbReference type="EMBL" id="TQN33556.1"/>
    </source>
</evidence>
<reference evidence="3 4" key="1">
    <citation type="submission" date="2019-06" db="EMBL/GenBank/DDBJ databases">
        <title>Sequencing the genomes of 1000 actinobacteria strains.</title>
        <authorList>
            <person name="Klenk H.-P."/>
        </authorList>
    </citation>
    <scope>NUCLEOTIDE SEQUENCE [LARGE SCALE GENOMIC DNA]</scope>
    <source>
        <strain evidence="3 4">DSM 45015</strain>
    </source>
</reference>
<keyword evidence="2" id="KW-0812">Transmembrane</keyword>
<feature type="region of interest" description="Disordered" evidence="1">
    <location>
        <begin position="55"/>
        <end position="84"/>
    </location>
</feature>
<keyword evidence="2" id="KW-0472">Membrane</keyword>
<feature type="transmembrane region" description="Helical" evidence="2">
    <location>
        <begin position="28"/>
        <end position="48"/>
    </location>
</feature>